<evidence type="ECO:0000259" key="6">
    <source>
        <dbReference type="Pfam" id="PF24527"/>
    </source>
</evidence>
<dbReference type="InterPro" id="IPR056541">
    <property type="entry name" value="Ig-like_POM152"/>
</dbReference>
<keyword evidence="8" id="KW-1185">Reference proteome</keyword>
<dbReference type="Pfam" id="PF24527">
    <property type="entry name" value="Ig-like_Pom152_9"/>
    <property type="match status" value="1"/>
</dbReference>
<dbReference type="InterPro" id="IPR037701">
    <property type="entry name" value="Pom152"/>
</dbReference>
<feature type="domain" description="Nucleoporin POM152 N-terminal transmembrane" evidence="3">
    <location>
        <begin position="66"/>
        <end position="151"/>
    </location>
</feature>
<feature type="domain" description="Nucleoporin POM152 Ig-like" evidence="4">
    <location>
        <begin position="455"/>
        <end position="559"/>
    </location>
</feature>
<dbReference type="GO" id="GO:0006999">
    <property type="term" value="P:nuclear pore organization"/>
    <property type="evidence" value="ECO:0007669"/>
    <property type="project" value="TreeGrafter"/>
</dbReference>
<reference evidence="7" key="1">
    <citation type="journal article" date="2020" name="Stud. Mycol.">
        <title>101 Dothideomycetes genomes: a test case for predicting lifestyles and emergence of pathogens.</title>
        <authorList>
            <person name="Haridas S."/>
            <person name="Albert R."/>
            <person name="Binder M."/>
            <person name="Bloem J."/>
            <person name="Labutti K."/>
            <person name="Salamov A."/>
            <person name="Andreopoulos B."/>
            <person name="Baker S."/>
            <person name="Barry K."/>
            <person name="Bills G."/>
            <person name="Bluhm B."/>
            <person name="Cannon C."/>
            <person name="Castanera R."/>
            <person name="Culley D."/>
            <person name="Daum C."/>
            <person name="Ezra D."/>
            <person name="Gonzalez J."/>
            <person name="Henrissat B."/>
            <person name="Kuo A."/>
            <person name="Liang C."/>
            <person name="Lipzen A."/>
            <person name="Lutzoni F."/>
            <person name="Magnuson J."/>
            <person name="Mondo S."/>
            <person name="Nolan M."/>
            <person name="Ohm R."/>
            <person name="Pangilinan J."/>
            <person name="Park H.-J."/>
            <person name="Ramirez L."/>
            <person name="Alfaro M."/>
            <person name="Sun H."/>
            <person name="Tritt A."/>
            <person name="Yoshinaga Y."/>
            <person name="Zwiers L.-H."/>
            <person name="Turgeon B."/>
            <person name="Goodwin S."/>
            <person name="Spatafora J."/>
            <person name="Crous P."/>
            <person name="Grigoriev I."/>
        </authorList>
    </citation>
    <scope>NUCLEOTIDE SEQUENCE</scope>
    <source>
        <strain evidence="7">CBS 107.79</strain>
    </source>
</reference>
<evidence type="ECO:0000313" key="8">
    <source>
        <dbReference type="Proteomes" id="UP000800036"/>
    </source>
</evidence>
<name>A0A6A5UPD8_9PLEO</name>
<dbReference type="Pfam" id="PF24312">
    <property type="entry name" value="Ig-like_POM152"/>
    <property type="match status" value="3"/>
</dbReference>
<feature type="compositionally biased region" description="Pro residues" evidence="1">
    <location>
        <begin position="1"/>
        <end position="10"/>
    </location>
</feature>
<feature type="domain" description="Nucleoporin POM152 immunoglobulin-like" evidence="2">
    <location>
        <begin position="563"/>
        <end position="663"/>
    </location>
</feature>
<dbReference type="PANTHER" id="PTHR28206">
    <property type="entry name" value="NUCLEOPORIN POM152"/>
    <property type="match status" value="1"/>
</dbReference>
<dbReference type="InterPro" id="IPR056544">
    <property type="entry name" value="Ig_POM152"/>
</dbReference>
<dbReference type="OrthoDB" id="5529162at2759"/>
<dbReference type="Pfam" id="PF24097">
    <property type="entry name" value="TMD_POM152"/>
    <property type="match status" value="1"/>
</dbReference>
<dbReference type="Pfam" id="PF23664">
    <property type="entry name" value="Ig_Pom152"/>
    <property type="match status" value="3"/>
</dbReference>
<feature type="domain" description="Nucleoporin POM152 Ig-like" evidence="4">
    <location>
        <begin position="1162"/>
        <end position="1245"/>
    </location>
</feature>
<evidence type="ECO:0000259" key="3">
    <source>
        <dbReference type="Pfam" id="PF24097"/>
    </source>
</evidence>
<organism evidence="7 8">
    <name type="scientific">Bimuria novae-zelandiae CBS 107.79</name>
    <dbReference type="NCBI Taxonomy" id="1447943"/>
    <lineage>
        <taxon>Eukaryota</taxon>
        <taxon>Fungi</taxon>
        <taxon>Dikarya</taxon>
        <taxon>Ascomycota</taxon>
        <taxon>Pezizomycotina</taxon>
        <taxon>Dothideomycetes</taxon>
        <taxon>Pleosporomycetidae</taxon>
        <taxon>Pleosporales</taxon>
        <taxon>Massarineae</taxon>
        <taxon>Didymosphaeriaceae</taxon>
        <taxon>Bimuria</taxon>
    </lineage>
</organism>
<dbReference type="InterPro" id="IPR056540">
    <property type="entry name" value="TMD_POM152"/>
</dbReference>
<evidence type="ECO:0000256" key="1">
    <source>
        <dbReference type="SAM" id="MobiDB-lite"/>
    </source>
</evidence>
<dbReference type="Pfam" id="PF24519">
    <property type="entry name" value="Ig-like_Pom152_1"/>
    <property type="match status" value="1"/>
</dbReference>
<evidence type="ECO:0000259" key="5">
    <source>
        <dbReference type="Pfam" id="PF24519"/>
    </source>
</evidence>
<dbReference type="EMBL" id="ML976741">
    <property type="protein sequence ID" value="KAF1966801.1"/>
    <property type="molecule type" value="Genomic_DNA"/>
</dbReference>
<proteinExistence type="predicted"/>
<dbReference type="GO" id="GO:0017056">
    <property type="term" value="F:structural constituent of nuclear pore"/>
    <property type="evidence" value="ECO:0007669"/>
    <property type="project" value="InterPro"/>
</dbReference>
<feature type="domain" description="Nucleoporin POM152 first Ig-like" evidence="5">
    <location>
        <begin position="203"/>
        <end position="312"/>
    </location>
</feature>
<feature type="domain" description="Nucleoporin POM152 Ig-like" evidence="4">
    <location>
        <begin position="764"/>
        <end position="850"/>
    </location>
</feature>
<protein>
    <submittedName>
        <fullName evidence="7">Nucleoporin Pom152</fullName>
    </submittedName>
</protein>
<sequence>MNGTPRPRPGGFPSTPQPGQQPRSPAAQTPNSARRPNVNTPLPNVPQRAVQATEQPGPWIPAHIIDPAQQRFYVASIYVALWAWKLYDFYGLAIEEDESLVSCLKWCGLDMVFFMLGVPLLDIPWLQWSTSTSFLLFVVHSALDVMLMFRIGIPVQAWFISLAGFLFDSELAISERSVKPGPILHNASLILGKQIINILPEGSAVLNPDKLSFCLNSTVTSLDLPILINQTEPTEIEFVRIDFDTSKNETITVKKGELKTLLSRARKAAKRTDPDDPLLLRYAVNKPGVYLLKRVIDKSKLEVRPRTVNAVVTKCPQARVKPTGERRCRNDLSNVELEVEGVPPLYVKYRLTVDHKPRGGSEFQNLQPDEFASPLSRHTSQALVKSGKEDVSWARSQKVTVPLNETLATGSAWEYAVEEVRDGLGNFVNLLENEEEDRQKPKVTGTYQGFEVHERPKVYFEGCNPQNPIRVAKGEKRPLPLKYASTGKGRVEAQHNVEYLFTPEADIVADGYHSANALVKQSKIKPASGKIFGQEAGLYTLKSVSTEFCEGEVLEPTSCLVQNPPEPELLLTSEDIVDKCAGNPIGLRVALDFIGTPPFLVKYTEQRKGQRAVPRHIEVGSLRGSFDLTPQSAGHYTYKFMTVSDAIYRDRPLDNVELQQDVRPPASAHFIESKHPKQACIDDYAEFDVRLIGDGPFELEYEVVHNGKRSKQTIQVEEQHYTIKTPKLKNGGEYTVALTSIVDGMKCKDTIKDEEVKVQVRHERPKAYFGLIDGKQSVMALEGRSVDLPLRLSGIGPWTLEYENLDASQKQKVHVSGANAPLAITQQGTYQLLSVRDSVCPGFIEDKASTFQVRWIARPQISIPEIPSIIFQGGKYIKDAVCEGDEDSFEIALSGNAPFEVSYTQHYKGKGKTAAPRDKDIRALSGLTTVRADTSSAGTYEYTFNKLADSRYDHSKRHFQPLTVQQTVNPLPSARFDTPGKTYSYCSRESDGEEVIPMTLEGQAPFYLEVEIKQAGIPKPELSTHRDIRTNKFDLKIEHRKLHLGVSSITIRKVRDARGCTFRPAPNGPRVQVSVHDAPTATALEERADFCVGERLSFALSGQNPFTVYYTFNGETRKASNAATTFRRLAELPGSFTVTGLRDSASDCLAPLDITKHIHSIPSVRLSGGQISSVDIHEGGNTDLHFQFEGTPPFEFTYTRSTNAARGKKSRVLEIKTEVSHEKEMFVPVQEEGTYEVVSIKDRWCGFAKPNVEGVEGRGGQKLLQY</sequence>
<evidence type="ECO:0000259" key="2">
    <source>
        <dbReference type="Pfam" id="PF23664"/>
    </source>
</evidence>
<evidence type="ECO:0000313" key="7">
    <source>
        <dbReference type="EMBL" id="KAF1966801.1"/>
    </source>
</evidence>
<feature type="region of interest" description="Disordered" evidence="1">
    <location>
        <begin position="1"/>
        <end position="50"/>
    </location>
</feature>
<dbReference type="AlphaFoldDB" id="A0A6A5UPD8"/>
<feature type="compositionally biased region" description="Polar residues" evidence="1">
    <location>
        <begin position="17"/>
        <end position="42"/>
    </location>
</feature>
<dbReference type="PANTHER" id="PTHR28206:SF1">
    <property type="entry name" value="NUCLEOPORIN POM152"/>
    <property type="match status" value="1"/>
</dbReference>
<dbReference type="Proteomes" id="UP000800036">
    <property type="component" value="Unassembled WGS sequence"/>
</dbReference>
<dbReference type="InterPro" id="IPR056543">
    <property type="entry name" value="Ig-like_POM152_9th"/>
</dbReference>
<evidence type="ECO:0000259" key="4">
    <source>
        <dbReference type="Pfam" id="PF24312"/>
    </source>
</evidence>
<feature type="domain" description="Nucleoporin POM152 immunoglobulin-like" evidence="2">
    <location>
        <begin position="671"/>
        <end position="754"/>
    </location>
</feature>
<feature type="domain" description="Nucleoporin POM152 immunoglobulin-like" evidence="2">
    <location>
        <begin position="877"/>
        <end position="970"/>
    </location>
</feature>
<dbReference type="GO" id="GO:0006606">
    <property type="term" value="P:protein import into nucleus"/>
    <property type="evidence" value="ECO:0007669"/>
    <property type="project" value="TreeGrafter"/>
</dbReference>
<dbReference type="GO" id="GO:0070762">
    <property type="term" value="C:nuclear pore transmembrane ring"/>
    <property type="evidence" value="ECO:0007669"/>
    <property type="project" value="TreeGrafter"/>
</dbReference>
<feature type="domain" description="Nucleoporin POM152 ninth Ig-like" evidence="6">
    <location>
        <begin position="1079"/>
        <end position="1156"/>
    </location>
</feature>
<dbReference type="InterPro" id="IPR056542">
    <property type="entry name" value="Ig-like_POM152_1st"/>
</dbReference>
<gene>
    <name evidence="7" type="ORF">BU23DRAFT_517468</name>
</gene>
<accession>A0A6A5UPD8</accession>